<dbReference type="GO" id="GO:0008270">
    <property type="term" value="F:zinc ion binding"/>
    <property type="evidence" value="ECO:0007669"/>
    <property type="project" value="UniProtKB-KW"/>
</dbReference>
<sequence>MSNPYSPSDYRGDGYQSTRGRDGYQSSRGRGGYQHSSRGRGGGRSKPSEQPCKFFATNSCRNDPCQFKHDAPQQSRNNPNRTPLLETSRDPYTVEEALPEHYADRVDDVSSGVFIIGPKILIERCSKTVNQLMDENFKRSAPKLQDNAKKCSPDGYKTFYFDKKIPGLSRRKLRAMFYEDKKLDTQVLDETEHVTTFAIPLTQSMHQYSAKMPEDIRADALKRVKAANTAIFGQQEDWNRWIMEDRHPKDFRPFACNPNMSIIVDKFRERLRDTRVYEEWYYLIGCEPDSIKSVLKAGWGRDREWKCRRKDEPSADLSGFSGKCAGLNAREIAIQEVKEELHLDLSDALDHEKQKLHEKEFGVPPLVCREIVKDDDRGESKEMQRIFLIVLTESSLSADVDLVEQLQSLKEEISQLGCVKDLKKSSSQIWKLKIVEGRVGGSSKDGVVFGGKEAELLTN</sequence>
<feature type="region of interest" description="Disordered" evidence="2">
    <location>
        <begin position="1"/>
        <end position="50"/>
    </location>
</feature>
<evidence type="ECO:0000256" key="1">
    <source>
        <dbReference type="PROSITE-ProRule" id="PRU00723"/>
    </source>
</evidence>
<dbReference type="Proteomes" id="UP000241769">
    <property type="component" value="Unassembled WGS sequence"/>
</dbReference>
<name>A0A2P6N283_9EUKA</name>
<keyword evidence="1" id="KW-0862">Zinc</keyword>
<dbReference type="PROSITE" id="PS50103">
    <property type="entry name" value="ZF_C3H1"/>
    <property type="match status" value="1"/>
</dbReference>
<dbReference type="InParanoid" id="A0A2P6N283"/>
<protein>
    <recommendedName>
        <fullName evidence="3">C3H1-type domain-containing protein</fullName>
    </recommendedName>
</protein>
<dbReference type="AlphaFoldDB" id="A0A2P6N283"/>
<proteinExistence type="predicted"/>
<feature type="zinc finger region" description="C3H1-type" evidence="1">
    <location>
        <begin position="46"/>
        <end position="72"/>
    </location>
</feature>
<keyword evidence="1" id="KW-0479">Metal-binding</keyword>
<feature type="domain" description="C3H1-type" evidence="3">
    <location>
        <begin position="46"/>
        <end position="72"/>
    </location>
</feature>
<gene>
    <name evidence="4" type="ORF">PROFUN_14033</name>
</gene>
<dbReference type="EMBL" id="MDYQ01000242">
    <property type="protein sequence ID" value="PRP78059.1"/>
    <property type="molecule type" value="Genomic_DNA"/>
</dbReference>
<evidence type="ECO:0000259" key="3">
    <source>
        <dbReference type="PROSITE" id="PS50103"/>
    </source>
</evidence>
<dbReference type="InterPro" id="IPR000571">
    <property type="entry name" value="Znf_CCCH"/>
</dbReference>
<evidence type="ECO:0000313" key="4">
    <source>
        <dbReference type="EMBL" id="PRP78059.1"/>
    </source>
</evidence>
<evidence type="ECO:0000313" key="5">
    <source>
        <dbReference type="Proteomes" id="UP000241769"/>
    </source>
</evidence>
<feature type="compositionally biased region" description="Polar residues" evidence="2">
    <location>
        <begin position="72"/>
        <end position="81"/>
    </location>
</feature>
<keyword evidence="1" id="KW-0863">Zinc-finger</keyword>
<accession>A0A2P6N283</accession>
<evidence type="ECO:0000256" key="2">
    <source>
        <dbReference type="SAM" id="MobiDB-lite"/>
    </source>
</evidence>
<reference evidence="4 5" key="1">
    <citation type="journal article" date="2018" name="Genome Biol. Evol.">
        <title>Multiple Roots of Fruiting Body Formation in Amoebozoa.</title>
        <authorList>
            <person name="Hillmann F."/>
            <person name="Forbes G."/>
            <person name="Novohradska S."/>
            <person name="Ferling I."/>
            <person name="Riege K."/>
            <person name="Groth M."/>
            <person name="Westermann M."/>
            <person name="Marz M."/>
            <person name="Spaller T."/>
            <person name="Winckler T."/>
            <person name="Schaap P."/>
            <person name="Glockner G."/>
        </authorList>
    </citation>
    <scope>NUCLEOTIDE SEQUENCE [LARGE SCALE GENOMIC DNA]</scope>
    <source>
        <strain evidence="4 5">Jena</strain>
    </source>
</reference>
<feature type="region of interest" description="Disordered" evidence="2">
    <location>
        <begin position="65"/>
        <end position="89"/>
    </location>
</feature>
<organism evidence="4 5">
    <name type="scientific">Planoprotostelium fungivorum</name>
    <dbReference type="NCBI Taxonomy" id="1890364"/>
    <lineage>
        <taxon>Eukaryota</taxon>
        <taxon>Amoebozoa</taxon>
        <taxon>Evosea</taxon>
        <taxon>Variosea</taxon>
        <taxon>Cavosteliida</taxon>
        <taxon>Cavosteliaceae</taxon>
        <taxon>Planoprotostelium</taxon>
    </lineage>
</organism>
<keyword evidence="5" id="KW-1185">Reference proteome</keyword>
<dbReference type="OrthoDB" id="336321at2759"/>
<comment type="caution">
    <text evidence="4">The sequence shown here is derived from an EMBL/GenBank/DDBJ whole genome shotgun (WGS) entry which is preliminary data.</text>
</comment>